<comment type="similarity">
    <text evidence="1">Belongs to the carbohydrate kinase PfkB family.</text>
</comment>
<keyword evidence="5" id="KW-0067">ATP-binding</keyword>
<keyword evidence="4 7" id="KW-0418">Kinase</keyword>
<dbReference type="GO" id="GO:0016301">
    <property type="term" value="F:kinase activity"/>
    <property type="evidence" value="ECO:0007669"/>
    <property type="project" value="UniProtKB-KW"/>
</dbReference>
<dbReference type="OrthoDB" id="9795789at2"/>
<sequence>MIVCCGEALIDFLPRKGEDGAAVFQPFTGGSVLNVAIALSRLGVRTGFLSGVSQDFFGTSLLDALRASNVDTGLCVISERPTTLAFVSLTDGHAQYAFFDEGSAGRMLAEEDLPALPVDVAALHFGSIYLMAEPCGSTIETLIRNESPTRVISFDPNVRPSLIKNRDGYLARLDRLFEMSDIVKFSDDDLAWMAPDGSFETFASGVLDKGAKLVIMTRGAEGATALTRTAAVSVPAVKVTVADTIGAGDTFSAGMLAGLEDAGLLTKTAIATLGEAQLRKLLTYAASAAGITSSRPGANPPWKQEMQEAG</sequence>
<dbReference type="AlphaFoldDB" id="A0A1G6AH27"/>
<evidence type="ECO:0000313" key="7">
    <source>
        <dbReference type="EMBL" id="SDB07732.1"/>
    </source>
</evidence>
<dbReference type="GO" id="GO:0005524">
    <property type="term" value="F:ATP binding"/>
    <property type="evidence" value="ECO:0007669"/>
    <property type="project" value="UniProtKB-KW"/>
</dbReference>
<name>A0A1G6AH27_9HYPH</name>
<evidence type="ECO:0000256" key="2">
    <source>
        <dbReference type="ARBA" id="ARBA00022679"/>
    </source>
</evidence>
<dbReference type="InterPro" id="IPR050306">
    <property type="entry name" value="PfkB_Carbo_kinase"/>
</dbReference>
<keyword evidence="2" id="KW-0808">Transferase</keyword>
<reference evidence="7 8" key="1">
    <citation type="submission" date="2016-10" db="EMBL/GenBank/DDBJ databases">
        <authorList>
            <person name="de Groot N.N."/>
        </authorList>
    </citation>
    <scope>NUCLEOTIDE SEQUENCE [LARGE SCALE GENOMIC DNA]</scope>
    <source>
        <strain evidence="7 8">ATCC 35022</strain>
    </source>
</reference>
<protein>
    <submittedName>
        <fullName evidence="7">Fructokinase</fullName>
    </submittedName>
</protein>
<dbReference type="RefSeq" id="WP_090874703.1">
    <property type="nucleotide sequence ID" value="NZ_FMXQ01000001.1"/>
</dbReference>
<evidence type="ECO:0000256" key="3">
    <source>
        <dbReference type="ARBA" id="ARBA00022741"/>
    </source>
</evidence>
<dbReference type="SUPFAM" id="SSF53613">
    <property type="entry name" value="Ribokinase-like"/>
    <property type="match status" value="1"/>
</dbReference>
<keyword evidence="8" id="KW-1185">Reference proteome</keyword>
<dbReference type="CDD" id="cd01167">
    <property type="entry name" value="bac_FRK"/>
    <property type="match status" value="1"/>
</dbReference>
<evidence type="ECO:0000259" key="6">
    <source>
        <dbReference type="Pfam" id="PF00294"/>
    </source>
</evidence>
<dbReference type="PANTHER" id="PTHR43085:SF1">
    <property type="entry name" value="PSEUDOURIDINE KINASE-RELATED"/>
    <property type="match status" value="1"/>
</dbReference>
<dbReference type="InterPro" id="IPR002173">
    <property type="entry name" value="Carboh/pur_kinase_PfkB_CS"/>
</dbReference>
<dbReference type="InterPro" id="IPR029056">
    <property type="entry name" value="Ribokinase-like"/>
</dbReference>
<gene>
    <name evidence="7" type="ORF">SAMN02982931_00611</name>
</gene>
<dbReference type="PROSITE" id="PS00584">
    <property type="entry name" value="PFKB_KINASES_2"/>
    <property type="match status" value="1"/>
</dbReference>
<evidence type="ECO:0000256" key="1">
    <source>
        <dbReference type="ARBA" id="ARBA00010688"/>
    </source>
</evidence>
<evidence type="ECO:0000256" key="4">
    <source>
        <dbReference type="ARBA" id="ARBA00022777"/>
    </source>
</evidence>
<accession>A0A1G6AH27</accession>
<dbReference type="Gene3D" id="3.40.1190.20">
    <property type="match status" value="1"/>
</dbReference>
<dbReference type="STRING" id="665467.SAMN02982931_00611"/>
<feature type="domain" description="Carbohydrate kinase PfkB" evidence="6">
    <location>
        <begin position="2"/>
        <end position="302"/>
    </location>
</feature>
<dbReference type="EMBL" id="FMXQ01000001">
    <property type="protein sequence ID" value="SDB07732.1"/>
    <property type="molecule type" value="Genomic_DNA"/>
</dbReference>
<dbReference type="PANTHER" id="PTHR43085">
    <property type="entry name" value="HEXOKINASE FAMILY MEMBER"/>
    <property type="match status" value="1"/>
</dbReference>
<keyword evidence="3" id="KW-0547">Nucleotide-binding</keyword>
<evidence type="ECO:0000256" key="5">
    <source>
        <dbReference type="ARBA" id="ARBA00022840"/>
    </source>
</evidence>
<evidence type="ECO:0000313" key="8">
    <source>
        <dbReference type="Proteomes" id="UP000199071"/>
    </source>
</evidence>
<organism evidence="7 8">
    <name type="scientific">Bauldia litoralis</name>
    <dbReference type="NCBI Taxonomy" id="665467"/>
    <lineage>
        <taxon>Bacteria</taxon>
        <taxon>Pseudomonadati</taxon>
        <taxon>Pseudomonadota</taxon>
        <taxon>Alphaproteobacteria</taxon>
        <taxon>Hyphomicrobiales</taxon>
        <taxon>Kaistiaceae</taxon>
        <taxon>Bauldia</taxon>
    </lineage>
</organism>
<dbReference type="Proteomes" id="UP000199071">
    <property type="component" value="Unassembled WGS sequence"/>
</dbReference>
<dbReference type="Pfam" id="PF00294">
    <property type="entry name" value="PfkB"/>
    <property type="match status" value="1"/>
</dbReference>
<dbReference type="InterPro" id="IPR011611">
    <property type="entry name" value="PfkB_dom"/>
</dbReference>
<proteinExistence type="inferred from homology"/>